<gene>
    <name evidence="1" type="ORF">BV25DRAFT_1839383</name>
</gene>
<organism evidence="1 2">
    <name type="scientific">Artomyces pyxidatus</name>
    <dbReference type="NCBI Taxonomy" id="48021"/>
    <lineage>
        <taxon>Eukaryota</taxon>
        <taxon>Fungi</taxon>
        <taxon>Dikarya</taxon>
        <taxon>Basidiomycota</taxon>
        <taxon>Agaricomycotina</taxon>
        <taxon>Agaricomycetes</taxon>
        <taxon>Russulales</taxon>
        <taxon>Auriscalpiaceae</taxon>
        <taxon>Artomyces</taxon>
    </lineage>
</organism>
<keyword evidence="2" id="KW-1185">Reference proteome</keyword>
<name>A0ACB8SWG3_9AGAM</name>
<comment type="caution">
    <text evidence="1">The sequence shown here is derived from an EMBL/GenBank/DDBJ whole genome shotgun (WGS) entry which is preliminary data.</text>
</comment>
<evidence type="ECO:0000313" key="1">
    <source>
        <dbReference type="EMBL" id="KAI0060800.1"/>
    </source>
</evidence>
<reference evidence="1" key="1">
    <citation type="submission" date="2021-03" db="EMBL/GenBank/DDBJ databases">
        <authorList>
            <consortium name="DOE Joint Genome Institute"/>
            <person name="Ahrendt S."/>
            <person name="Looney B.P."/>
            <person name="Miyauchi S."/>
            <person name="Morin E."/>
            <person name="Drula E."/>
            <person name="Courty P.E."/>
            <person name="Chicoki N."/>
            <person name="Fauchery L."/>
            <person name="Kohler A."/>
            <person name="Kuo A."/>
            <person name="Labutti K."/>
            <person name="Pangilinan J."/>
            <person name="Lipzen A."/>
            <person name="Riley R."/>
            <person name="Andreopoulos W."/>
            <person name="He G."/>
            <person name="Johnson J."/>
            <person name="Barry K.W."/>
            <person name="Grigoriev I.V."/>
            <person name="Nagy L."/>
            <person name="Hibbett D."/>
            <person name="Henrissat B."/>
            <person name="Matheny P.B."/>
            <person name="Labbe J."/>
            <person name="Martin F."/>
        </authorList>
    </citation>
    <scope>NUCLEOTIDE SEQUENCE</scope>
    <source>
        <strain evidence="1">HHB10654</strain>
    </source>
</reference>
<proteinExistence type="predicted"/>
<dbReference type="Proteomes" id="UP000814140">
    <property type="component" value="Unassembled WGS sequence"/>
</dbReference>
<sequence length="422" mass="47504">MCVLSSYIRGYTSKCELKDLRGNTVTAIASYAIISIVALYTFPRIPSWQMTLSSDFQLPRIEGAAEEKGPSASERKAWEDWKREVVPLVTISSPDSMSDADPASDSAMSSPERQHVIWRPPPESFEQSLALVVSPVRRPRLQPSYIHQPADSRSLPPSSTLKLIAFTTGEEVVDVRRSTSVDDPGIKGSGGHREDVKRNEQNVRRRVKKTASNTQEIKKVLEQTNSPKMNKAGGDGPATRKKSEGDGPAKKTAEETAKRQEAARKMAEEASAKKAEEVKRMAEEARRKVEEAERKEAELRLLEEEARRALEESKKLEGQVRRKEERARALEAEIRRKNENVKQREEALRQREEDLAHREAAARQEQERAQLQDAERKGGDLNVYADDDFSLLTPKTGTSIFSEDMKSVASIDSVLTRILQRR</sequence>
<protein>
    <submittedName>
        <fullName evidence="1">Uncharacterized protein</fullName>
    </submittedName>
</protein>
<evidence type="ECO:0000313" key="2">
    <source>
        <dbReference type="Proteomes" id="UP000814140"/>
    </source>
</evidence>
<reference evidence="1" key="2">
    <citation type="journal article" date="2022" name="New Phytol.">
        <title>Evolutionary transition to the ectomycorrhizal habit in the genomes of a hyperdiverse lineage of mushroom-forming fungi.</title>
        <authorList>
            <person name="Looney B."/>
            <person name="Miyauchi S."/>
            <person name="Morin E."/>
            <person name="Drula E."/>
            <person name="Courty P.E."/>
            <person name="Kohler A."/>
            <person name="Kuo A."/>
            <person name="LaButti K."/>
            <person name="Pangilinan J."/>
            <person name="Lipzen A."/>
            <person name="Riley R."/>
            <person name="Andreopoulos W."/>
            <person name="He G."/>
            <person name="Johnson J."/>
            <person name="Nolan M."/>
            <person name="Tritt A."/>
            <person name="Barry K.W."/>
            <person name="Grigoriev I.V."/>
            <person name="Nagy L.G."/>
            <person name="Hibbett D."/>
            <person name="Henrissat B."/>
            <person name="Matheny P.B."/>
            <person name="Labbe J."/>
            <person name="Martin F.M."/>
        </authorList>
    </citation>
    <scope>NUCLEOTIDE SEQUENCE</scope>
    <source>
        <strain evidence="1">HHB10654</strain>
    </source>
</reference>
<accession>A0ACB8SWG3</accession>
<dbReference type="EMBL" id="MU277216">
    <property type="protein sequence ID" value="KAI0060800.1"/>
    <property type="molecule type" value="Genomic_DNA"/>
</dbReference>